<feature type="region of interest" description="Disordered" evidence="2">
    <location>
        <begin position="244"/>
        <end position="275"/>
    </location>
</feature>
<reference evidence="4" key="1">
    <citation type="journal article" date="2018" name="Nat. Microbiol.">
        <title>Leveraging single-cell genomics to expand the fungal tree of life.</title>
        <authorList>
            <person name="Ahrendt S.R."/>
            <person name="Quandt C.A."/>
            <person name="Ciobanu D."/>
            <person name="Clum A."/>
            <person name="Salamov A."/>
            <person name="Andreopoulos B."/>
            <person name="Cheng J.F."/>
            <person name="Woyke T."/>
            <person name="Pelin A."/>
            <person name="Henrissat B."/>
            <person name="Reynolds N.K."/>
            <person name="Benny G.L."/>
            <person name="Smith M.E."/>
            <person name="James T.Y."/>
            <person name="Grigoriev I.V."/>
        </authorList>
    </citation>
    <scope>NUCLEOTIDE SEQUENCE [LARGE SCALE GENOMIC DNA]</scope>
</reference>
<name>A0A4P9VZK4_9FUNG</name>
<organism evidence="3 4">
    <name type="scientific">Blyttiomyces helicus</name>
    <dbReference type="NCBI Taxonomy" id="388810"/>
    <lineage>
        <taxon>Eukaryota</taxon>
        <taxon>Fungi</taxon>
        <taxon>Fungi incertae sedis</taxon>
        <taxon>Chytridiomycota</taxon>
        <taxon>Chytridiomycota incertae sedis</taxon>
        <taxon>Chytridiomycetes</taxon>
        <taxon>Chytridiomycetes incertae sedis</taxon>
        <taxon>Blyttiomyces</taxon>
    </lineage>
</organism>
<accession>A0A4P9VZK4</accession>
<dbReference type="Proteomes" id="UP000269721">
    <property type="component" value="Unassembled WGS sequence"/>
</dbReference>
<evidence type="ECO:0000313" key="4">
    <source>
        <dbReference type="Proteomes" id="UP000269721"/>
    </source>
</evidence>
<dbReference type="EMBL" id="KZ999757">
    <property type="protein sequence ID" value="RKO84762.1"/>
    <property type="molecule type" value="Genomic_DNA"/>
</dbReference>
<protein>
    <submittedName>
        <fullName evidence="3">Uncharacterized protein</fullName>
    </submittedName>
</protein>
<evidence type="ECO:0000256" key="2">
    <source>
        <dbReference type="SAM" id="MobiDB-lite"/>
    </source>
</evidence>
<evidence type="ECO:0000256" key="1">
    <source>
        <dbReference type="SAM" id="Coils"/>
    </source>
</evidence>
<keyword evidence="4" id="KW-1185">Reference proteome</keyword>
<gene>
    <name evidence="3" type="ORF">BDK51DRAFT_47781</name>
</gene>
<keyword evidence="1" id="KW-0175">Coiled coil</keyword>
<proteinExistence type="predicted"/>
<feature type="compositionally biased region" description="Low complexity" evidence="2">
    <location>
        <begin position="248"/>
        <end position="266"/>
    </location>
</feature>
<feature type="coiled-coil region" evidence="1">
    <location>
        <begin position="209"/>
        <end position="236"/>
    </location>
</feature>
<feature type="region of interest" description="Disordered" evidence="2">
    <location>
        <begin position="108"/>
        <end position="152"/>
    </location>
</feature>
<dbReference type="AlphaFoldDB" id="A0A4P9VZK4"/>
<feature type="coiled-coil region" evidence="1">
    <location>
        <begin position="2"/>
        <end position="78"/>
    </location>
</feature>
<evidence type="ECO:0000313" key="3">
    <source>
        <dbReference type="EMBL" id="RKO84762.1"/>
    </source>
</evidence>
<sequence length="296" mass="31321">MNQALVDEVGELKEELELEVAEKAKIRRELEQFKVQHFEIQEELDVREADMRKVSFLTEQADHAKEILSKRLSEMEAEMSTASLVLSSSASTDSGWITTSGVSTPIFAHPGSSVATRSEPGGGLTRDGDRVGAEGQARGTIEDPADADHSAMSGQVSGQARSLTLAIPGASSGRASPILSRRTVARALGSPALSPMRHASLPSPLALQAKLVIEERDRLKDELEVARARIVGLERTMAASAMAISQTSGAGRRGSSVSRASPSDPVTSPGSASSLIEKIGKIPTALDSPYCTYPST</sequence>